<keyword evidence="3" id="KW-1185">Reference proteome</keyword>
<proteinExistence type="predicted"/>
<dbReference type="Gene3D" id="3.40.50.720">
    <property type="entry name" value="NAD(P)-binding Rossmann-like Domain"/>
    <property type="match status" value="1"/>
</dbReference>
<evidence type="ECO:0000259" key="1">
    <source>
        <dbReference type="SMART" id="SM00881"/>
    </source>
</evidence>
<evidence type="ECO:0000313" key="3">
    <source>
        <dbReference type="Proteomes" id="UP001141327"/>
    </source>
</evidence>
<gene>
    <name evidence="2" type="ORF">PAPYR_3934</name>
</gene>
<evidence type="ECO:0000313" key="2">
    <source>
        <dbReference type="EMBL" id="KAJ4459878.1"/>
    </source>
</evidence>
<dbReference type="SMART" id="SM00881">
    <property type="entry name" value="CoA_binding"/>
    <property type="match status" value="1"/>
</dbReference>
<dbReference type="Proteomes" id="UP001141327">
    <property type="component" value="Unassembled WGS sequence"/>
</dbReference>
<dbReference type="PANTHER" id="PTHR33303:SF2">
    <property type="entry name" value="COA-BINDING DOMAIN-CONTAINING PROTEIN"/>
    <property type="match status" value="1"/>
</dbReference>
<dbReference type="InterPro" id="IPR036291">
    <property type="entry name" value="NAD(P)-bd_dom_sf"/>
</dbReference>
<dbReference type="Pfam" id="PF13380">
    <property type="entry name" value="CoA_binding_2"/>
    <property type="match status" value="1"/>
</dbReference>
<dbReference type="EMBL" id="JAPMOS010000016">
    <property type="protein sequence ID" value="KAJ4459878.1"/>
    <property type="molecule type" value="Genomic_DNA"/>
</dbReference>
<feature type="domain" description="CoA-binding" evidence="1">
    <location>
        <begin position="6"/>
        <end position="104"/>
    </location>
</feature>
<protein>
    <submittedName>
        <fullName evidence="2">CoA-binding domain protein</fullName>
    </submittedName>
</protein>
<dbReference type="InterPro" id="IPR003781">
    <property type="entry name" value="CoA-bd"/>
</dbReference>
<organism evidence="2 3">
    <name type="scientific">Paratrimastix pyriformis</name>
    <dbReference type="NCBI Taxonomy" id="342808"/>
    <lineage>
        <taxon>Eukaryota</taxon>
        <taxon>Metamonada</taxon>
        <taxon>Preaxostyla</taxon>
        <taxon>Paratrimastigidae</taxon>
        <taxon>Paratrimastix</taxon>
    </lineage>
</organism>
<dbReference type="SUPFAM" id="SSF51735">
    <property type="entry name" value="NAD(P)-binding Rossmann-fold domains"/>
    <property type="match status" value="1"/>
</dbReference>
<comment type="caution">
    <text evidence="2">The sequence shown here is derived from an EMBL/GenBank/DDBJ whole genome shotgun (WGS) entry which is preliminary data.</text>
</comment>
<name>A0ABQ8UM43_9EUKA</name>
<dbReference type="PANTHER" id="PTHR33303">
    <property type="entry name" value="CYTOPLASMIC PROTEIN-RELATED"/>
    <property type="match status" value="1"/>
</dbReference>
<sequence length="139" mass="15002">MDPVALLNSCKTVVVYGASTNPEKPAHYVPRYMQEHGFHIIPVNPSATEIFGETCYPSLAAIPAEKLAGGWILNVFRLSVETPEIIAKALPIPQLRAVWLQEGITTTAAARAAIPGAVTLIESTCMLKAHRDQGQCQAH</sequence>
<accession>A0ABQ8UM43</accession>
<reference evidence="2" key="1">
    <citation type="journal article" date="2022" name="bioRxiv">
        <title>Genomics of Preaxostyla Flagellates Illuminates Evolutionary Transitions and the Path Towards Mitochondrial Loss.</title>
        <authorList>
            <person name="Novak L.V.F."/>
            <person name="Treitli S.C."/>
            <person name="Pyrih J."/>
            <person name="Halakuc P."/>
            <person name="Pipaliya S.V."/>
            <person name="Vacek V."/>
            <person name="Brzon O."/>
            <person name="Soukal P."/>
            <person name="Eme L."/>
            <person name="Dacks J.B."/>
            <person name="Karnkowska A."/>
            <person name="Elias M."/>
            <person name="Hampl V."/>
        </authorList>
    </citation>
    <scope>NUCLEOTIDE SEQUENCE</scope>
    <source>
        <strain evidence="2">RCP-MX</strain>
    </source>
</reference>